<reference evidence="2 3" key="1">
    <citation type="journal article" date="2019" name="Sci. Rep.">
        <title>Orb-weaving spider Araneus ventricosus genome elucidates the spidroin gene catalogue.</title>
        <authorList>
            <person name="Kono N."/>
            <person name="Nakamura H."/>
            <person name="Ohtoshi R."/>
            <person name="Moran D.A.P."/>
            <person name="Shinohara A."/>
            <person name="Yoshida Y."/>
            <person name="Fujiwara M."/>
            <person name="Mori M."/>
            <person name="Tomita M."/>
            <person name="Arakawa K."/>
        </authorList>
    </citation>
    <scope>NUCLEOTIDE SEQUENCE [LARGE SCALE GENOMIC DNA]</scope>
</reference>
<evidence type="ECO:0000313" key="2">
    <source>
        <dbReference type="EMBL" id="GBM62283.1"/>
    </source>
</evidence>
<keyword evidence="3" id="KW-1185">Reference proteome</keyword>
<feature type="chain" id="PRO_5021321455" description="Secreted protein" evidence="1">
    <location>
        <begin position="27"/>
        <end position="113"/>
    </location>
</feature>
<sequence length="113" mass="12654">MMKLLRCKILHLLAVLCLHLCDPVKLKFKIHMNSELIHIHMSRNRPVHLSDSRCGSLIAETGVLMAITGHGLTPPVGDTKPKGLFYPPPKPRLLIRRLLNYELVVPLVGHIAS</sequence>
<gene>
    <name evidence="2" type="ORF">AVEN_264143_1</name>
</gene>
<comment type="caution">
    <text evidence="2">The sequence shown here is derived from an EMBL/GenBank/DDBJ whole genome shotgun (WGS) entry which is preliminary data.</text>
</comment>
<keyword evidence="1" id="KW-0732">Signal</keyword>
<dbReference type="AlphaFoldDB" id="A0A4Y2H984"/>
<dbReference type="EMBL" id="BGPR01001808">
    <property type="protein sequence ID" value="GBM62283.1"/>
    <property type="molecule type" value="Genomic_DNA"/>
</dbReference>
<evidence type="ECO:0008006" key="4">
    <source>
        <dbReference type="Google" id="ProtNLM"/>
    </source>
</evidence>
<feature type="signal peptide" evidence="1">
    <location>
        <begin position="1"/>
        <end position="26"/>
    </location>
</feature>
<proteinExistence type="predicted"/>
<accession>A0A4Y2H984</accession>
<evidence type="ECO:0000256" key="1">
    <source>
        <dbReference type="SAM" id="SignalP"/>
    </source>
</evidence>
<protein>
    <recommendedName>
        <fullName evidence="4">Secreted protein</fullName>
    </recommendedName>
</protein>
<name>A0A4Y2H984_ARAVE</name>
<evidence type="ECO:0000313" key="3">
    <source>
        <dbReference type="Proteomes" id="UP000499080"/>
    </source>
</evidence>
<dbReference type="Proteomes" id="UP000499080">
    <property type="component" value="Unassembled WGS sequence"/>
</dbReference>
<organism evidence="2 3">
    <name type="scientific">Araneus ventricosus</name>
    <name type="common">Orbweaver spider</name>
    <name type="synonym">Epeira ventricosa</name>
    <dbReference type="NCBI Taxonomy" id="182803"/>
    <lineage>
        <taxon>Eukaryota</taxon>
        <taxon>Metazoa</taxon>
        <taxon>Ecdysozoa</taxon>
        <taxon>Arthropoda</taxon>
        <taxon>Chelicerata</taxon>
        <taxon>Arachnida</taxon>
        <taxon>Araneae</taxon>
        <taxon>Araneomorphae</taxon>
        <taxon>Entelegynae</taxon>
        <taxon>Araneoidea</taxon>
        <taxon>Araneidae</taxon>
        <taxon>Araneus</taxon>
    </lineage>
</organism>